<evidence type="ECO:0000256" key="6">
    <source>
        <dbReference type="SAM" id="Phobius"/>
    </source>
</evidence>
<evidence type="ECO:0000313" key="7">
    <source>
        <dbReference type="EMBL" id="GGZ14971.1"/>
    </source>
</evidence>
<evidence type="ECO:0000256" key="5">
    <source>
        <dbReference type="ARBA" id="ARBA00023136"/>
    </source>
</evidence>
<dbReference type="GO" id="GO:0015297">
    <property type="term" value="F:antiporter activity"/>
    <property type="evidence" value="ECO:0007669"/>
    <property type="project" value="InterPro"/>
</dbReference>
<sequence length="451" mass="50455">MSISTQRYLSYNQGRKDLSKQQEVFSNSLFLHMAIGTFIVIILEIAGLFLFDGFLNIPADRISTAKSIYHFMSFTVLFTILAVPFNGVLSSNENMLWIAIVNIIQTLLKFAIALLLYIIAYDKLLIYGFLTAIIAVITFALFAVYCLKKYPECNLKGLFNPNISFLKDIGSFAGWNLFGSLCSLGRTQGLALILNLFFGTVVNAAYGIANQVGAQLLFFSNTMLKALNPQIMKSEGAGDRKRMLRLSMIASKFGLFLLSFFAIPVIFEMDSILKVWLGNVPEYTIIFCQLVLIASLTNQLTIGLQSALQATGKIKVYQILVGGILLLNLPIAYFLLKGGMEPYAVLISYVVIEFLACSLRLFVANKMANLNIKEYLNNVILKEIIPISTIILTCYLTTHFLDFNYRFLFTGICSAITFSLTIYGFGLLDQEKQMLKQLFQKLLIKSKIIAA</sequence>
<keyword evidence="2" id="KW-1003">Cell membrane</keyword>
<evidence type="ECO:0000256" key="2">
    <source>
        <dbReference type="ARBA" id="ARBA00022475"/>
    </source>
</evidence>
<feature type="transmembrane region" description="Helical" evidence="6">
    <location>
        <begin position="407"/>
        <end position="428"/>
    </location>
</feature>
<dbReference type="GO" id="GO:0005886">
    <property type="term" value="C:plasma membrane"/>
    <property type="evidence" value="ECO:0007669"/>
    <property type="project" value="UniProtKB-SubCell"/>
</dbReference>
<proteinExistence type="predicted"/>
<feature type="transmembrane region" description="Helical" evidence="6">
    <location>
        <begin position="316"/>
        <end position="336"/>
    </location>
</feature>
<dbReference type="Proteomes" id="UP000619457">
    <property type="component" value="Unassembled WGS sequence"/>
</dbReference>
<accession>A0A918UIR8</accession>
<dbReference type="GO" id="GO:0042910">
    <property type="term" value="F:xenobiotic transmembrane transporter activity"/>
    <property type="evidence" value="ECO:0007669"/>
    <property type="project" value="InterPro"/>
</dbReference>
<keyword evidence="3 6" id="KW-0812">Transmembrane</keyword>
<dbReference type="PANTHER" id="PTHR30250">
    <property type="entry name" value="PST FAMILY PREDICTED COLANIC ACID TRANSPORTER"/>
    <property type="match status" value="1"/>
</dbReference>
<evidence type="ECO:0000256" key="3">
    <source>
        <dbReference type="ARBA" id="ARBA00022692"/>
    </source>
</evidence>
<dbReference type="PANTHER" id="PTHR30250:SF26">
    <property type="entry name" value="PSMA PROTEIN"/>
    <property type="match status" value="1"/>
</dbReference>
<evidence type="ECO:0000313" key="8">
    <source>
        <dbReference type="Proteomes" id="UP000619457"/>
    </source>
</evidence>
<feature type="transmembrane region" description="Helical" evidence="6">
    <location>
        <begin position="71"/>
        <end position="89"/>
    </location>
</feature>
<protein>
    <recommendedName>
        <fullName evidence="9">Na+-driven multidrug efflux pump</fullName>
    </recommendedName>
</protein>
<reference evidence="7" key="1">
    <citation type="journal article" date="2014" name="Int. J. Syst. Evol. Microbiol.">
        <title>Complete genome sequence of Corynebacterium casei LMG S-19264T (=DSM 44701T), isolated from a smear-ripened cheese.</title>
        <authorList>
            <consortium name="US DOE Joint Genome Institute (JGI-PGF)"/>
            <person name="Walter F."/>
            <person name="Albersmeier A."/>
            <person name="Kalinowski J."/>
            <person name="Ruckert C."/>
        </authorList>
    </citation>
    <scope>NUCLEOTIDE SEQUENCE</scope>
    <source>
        <strain evidence="7">KCTC 12368</strain>
    </source>
</reference>
<comment type="caution">
    <text evidence="7">The sequence shown here is derived from an EMBL/GenBank/DDBJ whole genome shotgun (WGS) entry which is preliminary data.</text>
</comment>
<keyword evidence="5 6" id="KW-0472">Membrane</keyword>
<name>A0A918UIR8_9BACT</name>
<evidence type="ECO:0008006" key="9">
    <source>
        <dbReference type="Google" id="ProtNLM"/>
    </source>
</evidence>
<comment type="subcellular location">
    <subcellularLocation>
        <location evidence="1">Cell membrane</location>
        <topology evidence="1">Multi-pass membrane protein</topology>
    </subcellularLocation>
</comment>
<keyword evidence="8" id="KW-1185">Reference proteome</keyword>
<feature type="transmembrane region" description="Helical" evidence="6">
    <location>
        <begin position="342"/>
        <end position="363"/>
    </location>
</feature>
<feature type="transmembrane region" description="Helical" evidence="6">
    <location>
        <begin position="384"/>
        <end position="401"/>
    </location>
</feature>
<feature type="transmembrane region" description="Helical" evidence="6">
    <location>
        <begin position="125"/>
        <end position="147"/>
    </location>
</feature>
<dbReference type="InterPro" id="IPR002528">
    <property type="entry name" value="MATE_fam"/>
</dbReference>
<gene>
    <name evidence="7" type="ORF">GCM10007049_03750</name>
</gene>
<feature type="transmembrane region" description="Helical" evidence="6">
    <location>
        <begin position="29"/>
        <end position="51"/>
    </location>
</feature>
<evidence type="ECO:0000256" key="1">
    <source>
        <dbReference type="ARBA" id="ARBA00004651"/>
    </source>
</evidence>
<feature type="transmembrane region" description="Helical" evidence="6">
    <location>
        <begin position="283"/>
        <end position="304"/>
    </location>
</feature>
<dbReference type="EMBL" id="BMWX01000001">
    <property type="protein sequence ID" value="GGZ14971.1"/>
    <property type="molecule type" value="Genomic_DNA"/>
</dbReference>
<reference evidence="7" key="2">
    <citation type="submission" date="2020-09" db="EMBL/GenBank/DDBJ databases">
        <authorList>
            <person name="Sun Q."/>
            <person name="Kim S."/>
        </authorList>
    </citation>
    <scope>NUCLEOTIDE SEQUENCE</scope>
    <source>
        <strain evidence="7">KCTC 12368</strain>
    </source>
</reference>
<feature type="transmembrane region" description="Helical" evidence="6">
    <location>
        <begin position="96"/>
        <end position="119"/>
    </location>
</feature>
<dbReference type="Pfam" id="PF01554">
    <property type="entry name" value="MatE"/>
    <property type="match status" value="1"/>
</dbReference>
<dbReference type="AlphaFoldDB" id="A0A918UIR8"/>
<dbReference type="InterPro" id="IPR050833">
    <property type="entry name" value="Poly_Biosynth_Transport"/>
</dbReference>
<evidence type="ECO:0000256" key="4">
    <source>
        <dbReference type="ARBA" id="ARBA00022989"/>
    </source>
</evidence>
<feature type="transmembrane region" description="Helical" evidence="6">
    <location>
        <begin position="249"/>
        <end position="267"/>
    </location>
</feature>
<keyword evidence="4 6" id="KW-1133">Transmembrane helix</keyword>
<organism evidence="7 8">
    <name type="scientific">Echinicola pacifica</name>
    <dbReference type="NCBI Taxonomy" id="346377"/>
    <lineage>
        <taxon>Bacteria</taxon>
        <taxon>Pseudomonadati</taxon>
        <taxon>Bacteroidota</taxon>
        <taxon>Cytophagia</taxon>
        <taxon>Cytophagales</taxon>
        <taxon>Cyclobacteriaceae</taxon>
        <taxon>Echinicola</taxon>
    </lineage>
</organism>